<gene>
    <name evidence="1" type="ORF">QB898_01245</name>
</gene>
<comment type="caution">
    <text evidence="1">The sequence shown here is derived from an EMBL/GenBank/DDBJ whole genome shotgun (WGS) entry which is preliminary data.</text>
</comment>
<name>A0AAW6RI31_9BURK</name>
<proteinExistence type="predicted"/>
<reference evidence="1 2" key="1">
    <citation type="submission" date="2023-04" db="EMBL/GenBank/DDBJ databases">
        <title>Ottowia paracancer sp. nov., isolated from human stomach.</title>
        <authorList>
            <person name="Song Y."/>
        </authorList>
    </citation>
    <scope>NUCLEOTIDE SEQUENCE [LARGE SCALE GENOMIC DNA]</scope>
    <source>
        <strain evidence="1 2">10c7w1</strain>
    </source>
</reference>
<dbReference type="Proteomes" id="UP001237156">
    <property type="component" value="Unassembled WGS sequence"/>
</dbReference>
<protein>
    <submittedName>
        <fullName evidence="1">Uncharacterized protein</fullName>
    </submittedName>
</protein>
<keyword evidence="2" id="KW-1185">Reference proteome</keyword>
<dbReference type="RefSeq" id="WP_279523479.1">
    <property type="nucleotide sequence ID" value="NZ_JARVII010000001.1"/>
</dbReference>
<evidence type="ECO:0000313" key="2">
    <source>
        <dbReference type="Proteomes" id="UP001237156"/>
    </source>
</evidence>
<accession>A0AAW6RI31</accession>
<dbReference type="AlphaFoldDB" id="A0AAW6RI31"/>
<organism evidence="1 2">
    <name type="scientific">Ottowia cancrivicina</name>
    <dbReference type="NCBI Taxonomy" id="3040346"/>
    <lineage>
        <taxon>Bacteria</taxon>
        <taxon>Pseudomonadati</taxon>
        <taxon>Pseudomonadota</taxon>
        <taxon>Betaproteobacteria</taxon>
        <taxon>Burkholderiales</taxon>
        <taxon>Comamonadaceae</taxon>
        <taxon>Ottowia</taxon>
    </lineage>
</organism>
<dbReference type="EMBL" id="JARVII010000001">
    <property type="protein sequence ID" value="MDG9698357.1"/>
    <property type="molecule type" value="Genomic_DNA"/>
</dbReference>
<evidence type="ECO:0000313" key="1">
    <source>
        <dbReference type="EMBL" id="MDG9698357.1"/>
    </source>
</evidence>
<sequence length="102" mass="10457">MRHPAPAAEQTAPPSSQALLINTLTLMTGYAQAPAGTFHRSLLAGQVAQQLGELAARPRISPAMRALFMRLAGEWVLLAPAAEAAPAQPAGGAGRHSPAGVQ</sequence>